<evidence type="ECO:0000313" key="2">
    <source>
        <dbReference type="Proteomes" id="UP000236291"/>
    </source>
</evidence>
<comment type="caution">
    <text evidence="1">The sequence shown here is derived from an EMBL/GenBank/DDBJ whole genome shotgun (WGS) entry which is preliminary data.</text>
</comment>
<dbReference type="EMBL" id="ASHM01149037">
    <property type="protein sequence ID" value="PNX62599.1"/>
    <property type="molecule type" value="Genomic_DNA"/>
</dbReference>
<protein>
    <submittedName>
        <fullName evidence="1">Uncharacterized protein</fullName>
    </submittedName>
</protein>
<sequence length="57" mass="6591">AAPWRHWIVHGAIGMELPDVFPVFCAMEPRMAQLKLEKEEFSPVFCAMAQRSCAWRN</sequence>
<gene>
    <name evidence="1" type="ORF">L195_g061222</name>
</gene>
<dbReference type="Proteomes" id="UP000236291">
    <property type="component" value="Unassembled WGS sequence"/>
</dbReference>
<name>A0A2K3K8J9_TRIPR</name>
<accession>A0A2K3K8J9</accession>
<reference evidence="1 2" key="1">
    <citation type="journal article" date="2014" name="Am. J. Bot.">
        <title>Genome assembly and annotation for red clover (Trifolium pratense; Fabaceae).</title>
        <authorList>
            <person name="Istvanek J."/>
            <person name="Jaros M."/>
            <person name="Krenek A."/>
            <person name="Repkova J."/>
        </authorList>
    </citation>
    <scope>NUCLEOTIDE SEQUENCE [LARGE SCALE GENOMIC DNA]</scope>
    <source>
        <strain evidence="2">cv. Tatra</strain>
        <tissue evidence="1">Young leaves</tissue>
    </source>
</reference>
<evidence type="ECO:0000313" key="1">
    <source>
        <dbReference type="EMBL" id="PNX62599.1"/>
    </source>
</evidence>
<dbReference type="AlphaFoldDB" id="A0A2K3K8J9"/>
<reference evidence="1 2" key="2">
    <citation type="journal article" date="2017" name="Front. Plant Sci.">
        <title>Gene Classification and Mining of Molecular Markers Useful in Red Clover (Trifolium pratense) Breeding.</title>
        <authorList>
            <person name="Istvanek J."/>
            <person name="Dluhosova J."/>
            <person name="Dluhos P."/>
            <person name="Patkova L."/>
            <person name="Nedelnik J."/>
            <person name="Repkova J."/>
        </authorList>
    </citation>
    <scope>NUCLEOTIDE SEQUENCE [LARGE SCALE GENOMIC DNA]</scope>
    <source>
        <strain evidence="2">cv. Tatra</strain>
        <tissue evidence="1">Young leaves</tissue>
    </source>
</reference>
<organism evidence="1 2">
    <name type="scientific">Trifolium pratense</name>
    <name type="common">Red clover</name>
    <dbReference type="NCBI Taxonomy" id="57577"/>
    <lineage>
        <taxon>Eukaryota</taxon>
        <taxon>Viridiplantae</taxon>
        <taxon>Streptophyta</taxon>
        <taxon>Embryophyta</taxon>
        <taxon>Tracheophyta</taxon>
        <taxon>Spermatophyta</taxon>
        <taxon>Magnoliopsida</taxon>
        <taxon>eudicotyledons</taxon>
        <taxon>Gunneridae</taxon>
        <taxon>Pentapetalae</taxon>
        <taxon>rosids</taxon>
        <taxon>fabids</taxon>
        <taxon>Fabales</taxon>
        <taxon>Fabaceae</taxon>
        <taxon>Papilionoideae</taxon>
        <taxon>50 kb inversion clade</taxon>
        <taxon>NPAAA clade</taxon>
        <taxon>Hologalegina</taxon>
        <taxon>IRL clade</taxon>
        <taxon>Trifolieae</taxon>
        <taxon>Trifolium</taxon>
    </lineage>
</organism>
<proteinExistence type="predicted"/>
<feature type="non-terminal residue" evidence="1">
    <location>
        <position position="1"/>
    </location>
</feature>